<dbReference type="STRING" id="908615.SAMN05421540_1179"/>
<proteinExistence type="predicted"/>
<gene>
    <name evidence="1" type="ORF">SAMN05421540_1179</name>
</gene>
<organism evidence="1 2">
    <name type="scientific">Psychroflexus halocasei</name>
    <dbReference type="NCBI Taxonomy" id="908615"/>
    <lineage>
        <taxon>Bacteria</taxon>
        <taxon>Pseudomonadati</taxon>
        <taxon>Bacteroidota</taxon>
        <taxon>Flavobacteriia</taxon>
        <taxon>Flavobacteriales</taxon>
        <taxon>Flavobacteriaceae</taxon>
        <taxon>Psychroflexus</taxon>
    </lineage>
</organism>
<keyword evidence="2" id="KW-1185">Reference proteome</keyword>
<protein>
    <submittedName>
        <fullName evidence="1">Uncharacterized protein</fullName>
    </submittedName>
</protein>
<dbReference type="AlphaFoldDB" id="A0A1H4DXM5"/>
<dbReference type="EMBL" id="FNQF01000017">
    <property type="protein sequence ID" value="SEA77248.1"/>
    <property type="molecule type" value="Genomic_DNA"/>
</dbReference>
<name>A0A1H4DXM5_9FLAO</name>
<reference evidence="1 2" key="1">
    <citation type="submission" date="2016-10" db="EMBL/GenBank/DDBJ databases">
        <authorList>
            <person name="de Groot N.N."/>
        </authorList>
    </citation>
    <scope>NUCLEOTIDE SEQUENCE [LARGE SCALE GENOMIC DNA]</scope>
    <source>
        <strain evidence="1 2">DSM 23581</strain>
    </source>
</reference>
<accession>A0A1H4DXM5</accession>
<sequence length="144" mass="17637">MKYIITLIISICFYKMHSQIIKDTIYLEFKTNIDRVKKDNGKINFYLKNELLEKEKIKYKRDMRKIDRDSLYPPNFHLPVKPNKYYQFSINRNHENFTSINDFNFYNRKKLRDLSPYKKLIVIVKLEKGKFICYPVSFFENVIE</sequence>
<dbReference type="RefSeq" id="WP_143521373.1">
    <property type="nucleotide sequence ID" value="NZ_FNQF01000017.1"/>
</dbReference>
<dbReference type="Proteomes" id="UP000198820">
    <property type="component" value="Unassembled WGS sequence"/>
</dbReference>
<evidence type="ECO:0000313" key="1">
    <source>
        <dbReference type="EMBL" id="SEA77248.1"/>
    </source>
</evidence>
<evidence type="ECO:0000313" key="2">
    <source>
        <dbReference type="Proteomes" id="UP000198820"/>
    </source>
</evidence>